<organism evidence="1 2">
    <name type="scientific">Plakobranchus ocellatus</name>
    <dbReference type="NCBI Taxonomy" id="259542"/>
    <lineage>
        <taxon>Eukaryota</taxon>
        <taxon>Metazoa</taxon>
        <taxon>Spiralia</taxon>
        <taxon>Lophotrochozoa</taxon>
        <taxon>Mollusca</taxon>
        <taxon>Gastropoda</taxon>
        <taxon>Heterobranchia</taxon>
        <taxon>Euthyneura</taxon>
        <taxon>Panpulmonata</taxon>
        <taxon>Sacoglossa</taxon>
        <taxon>Placobranchoidea</taxon>
        <taxon>Plakobranchidae</taxon>
        <taxon>Plakobranchus</taxon>
    </lineage>
</organism>
<name>A0AAV4CQY8_9GAST</name>
<dbReference type="AlphaFoldDB" id="A0AAV4CQY8"/>
<accession>A0AAV4CQY8</accession>
<dbReference type="InterPro" id="IPR036397">
    <property type="entry name" value="RNaseH_sf"/>
</dbReference>
<dbReference type="Proteomes" id="UP000735302">
    <property type="component" value="Unassembled WGS sequence"/>
</dbReference>
<evidence type="ECO:0000313" key="2">
    <source>
        <dbReference type="Proteomes" id="UP000735302"/>
    </source>
</evidence>
<gene>
    <name evidence="1" type="ORF">PoB_006075500</name>
</gene>
<dbReference type="GO" id="GO:0003676">
    <property type="term" value="F:nucleic acid binding"/>
    <property type="evidence" value="ECO:0007669"/>
    <property type="project" value="InterPro"/>
</dbReference>
<dbReference type="EMBL" id="BLXT01006878">
    <property type="protein sequence ID" value="GFO34250.1"/>
    <property type="molecule type" value="Genomic_DNA"/>
</dbReference>
<dbReference type="PANTHER" id="PTHR47326:SF1">
    <property type="entry name" value="HTH PSQ-TYPE DOMAIN-CONTAINING PROTEIN"/>
    <property type="match status" value="1"/>
</dbReference>
<comment type="caution">
    <text evidence="1">The sequence shown here is derived from an EMBL/GenBank/DDBJ whole genome shotgun (WGS) entry which is preliminary data.</text>
</comment>
<reference evidence="1 2" key="1">
    <citation type="journal article" date="2021" name="Elife">
        <title>Chloroplast acquisition without the gene transfer in kleptoplastic sea slugs, Plakobranchus ocellatus.</title>
        <authorList>
            <person name="Maeda T."/>
            <person name="Takahashi S."/>
            <person name="Yoshida T."/>
            <person name="Shimamura S."/>
            <person name="Takaki Y."/>
            <person name="Nagai Y."/>
            <person name="Toyoda A."/>
            <person name="Suzuki Y."/>
            <person name="Arimoto A."/>
            <person name="Ishii H."/>
            <person name="Satoh N."/>
            <person name="Nishiyama T."/>
            <person name="Hasebe M."/>
            <person name="Maruyama T."/>
            <person name="Minagawa J."/>
            <person name="Obokata J."/>
            <person name="Shigenobu S."/>
        </authorList>
    </citation>
    <scope>NUCLEOTIDE SEQUENCE [LARGE SCALE GENOMIC DNA]</scope>
</reference>
<dbReference type="PANTHER" id="PTHR47326">
    <property type="entry name" value="TRANSPOSABLE ELEMENT TC3 TRANSPOSASE-LIKE PROTEIN"/>
    <property type="match status" value="1"/>
</dbReference>
<dbReference type="Gene3D" id="3.30.420.10">
    <property type="entry name" value="Ribonuclease H-like superfamily/Ribonuclease H"/>
    <property type="match status" value="1"/>
</dbReference>
<evidence type="ECO:0008006" key="3">
    <source>
        <dbReference type="Google" id="ProtNLM"/>
    </source>
</evidence>
<evidence type="ECO:0000313" key="1">
    <source>
        <dbReference type="EMBL" id="GFO34250.1"/>
    </source>
</evidence>
<proteinExistence type="predicted"/>
<sequence length="208" mass="24467">MVVFFGVWKNKQCTIEQRSFRRNHHNNPPSNKSILKSDNDFIERGCICGQRKKHFGRPAVSENLVERVRDRYLLSPKKSTRSCSQDLQLPQRTVYKILHKCLRFTRYKLQLVQNLYPRDKEARFKFYHIVQEPMEYDPDLLSKTIFSDEAFFPLSGKVNRHNVRIWGTQNPHATLEFERNSAKVNVFCAVTQRAVYGPFLLEGLSITS</sequence>
<protein>
    <recommendedName>
        <fullName evidence="3">Transposase</fullName>
    </recommendedName>
</protein>
<keyword evidence="2" id="KW-1185">Reference proteome</keyword>